<dbReference type="EMBL" id="KE124000">
    <property type="protein sequence ID" value="EPB85943.1"/>
    <property type="molecule type" value="Genomic_DNA"/>
</dbReference>
<evidence type="ECO:0000313" key="10">
    <source>
        <dbReference type="Proteomes" id="UP000014254"/>
    </source>
</evidence>
<feature type="transmembrane region" description="Helical" evidence="8">
    <location>
        <begin position="28"/>
        <end position="49"/>
    </location>
</feature>
<dbReference type="Proteomes" id="UP000014254">
    <property type="component" value="Unassembled WGS sequence"/>
</dbReference>
<dbReference type="VEuPathDB" id="FungiDB:HMPREF1544_07275"/>
<evidence type="ECO:0008006" key="11">
    <source>
        <dbReference type="Google" id="ProtNLM"/>
    </source>
</evidence>
<evidence type="ECO:0000256" key="1">
    <source>
        <dbReference type="ARBA" id="ARBA00004651"/>
    </source>
</evidence>
<feature type="transmembrane region" description="Helical" evidence="8">
    <location>
        <begin position="437"/>
        <end position="459"/>
    </location>
</feature>
<evidence type="ECO:0000256" key="7">
    <source>
        <dbReference type="SAM" id="MobiDB-lite"/>
    </source>
</evidence>
<keyword evidence="4 8" id="KW-0812">Transmembrane</keyword>
<evidence type="ECO:0000256" key="4">
    <source>
        <dbReference type="ARBA" id="ARBA00022692"/>
    </source>
</evidence>
<dbReference type="Pfam" id="PF02652">
    <property type="entry name" value="Lactate_perm"/>
    <property type="match status" value="2"/>
</dbReference>
<feature type="transmembrane region" description="Helical" evidence="8">
    <location>
        <begin position="242"/>
        <end position="261"/>
    </location>
</feature>
<protein>
    <recommendedName>
        <fullName evidence="11">Lactate permease</fullName>
    </recommendedName>
</protein>
<feature type="transmembrane region" description="Helical" evidence="8">
    <location>
        <begin position="216"/>
        <end position="236"/>
    </location>
</feature>
<feature type="transmembrane region" description="Helical" evidence="8">
    <location>
        <begin position="56"/>
        <end position="74"/>
    </location>
</feature>
<keyword evidence="2" id="KW-0813">Transport</keyword>
<evidence type="ECO:0000256" key="5">
    <source>
        <dbReference type="ARBA" id="ARBA00022989"/>
    </source>
</evidence>
<sequence length="625" mass="67596">MALGIPPPDSVIKEGIFIQPLTPIGDSLIGSFFVGIIPLIVVLALLGIFRVPAYSAAASGLFTCIFIAIFGWHMPAQQAFEAIGNGVVYALWPIMWVVVNAMYLYNITIRSGAFHLFRKWMMTNTPPDKRIILLIISFCFGSLLEGVAGFGVPGAICSSMLVSLGFDPLDAIVYTLLFNTTPVAFGSLGIPVTTLASLTGLPVMSLSAMMGRQLPFISVLLPGYVLSIFAGFRAGLVECWPVALVAGFVFAIIQAVFANWVGPELPDVIAGLVSLISVIGFVQYWKPPYRPEYEANMNFLLANDRPIIATTIDNGSEHTDDPASPKKGKMMVEHQEYTMSSSSSVNAPARKDDNTCYPNGTESHTRDATGSIEKLSWKETVLAWAPWITVVIVVMIWSFAKVSHVGQVNVPWPHLHEKVWLTLYGKKYDAIWGFQPLATGTAILVSTLPFSALILVHGVHPRIFPEALRDTAVQLYKPVITVSFIMAFAYLLNYSGIVYTIGYQLSSVGRAFPFLSAWLGWIACFLSGSDTSANSLFGNLQVVAAREIGLSTVLMAATNSAGAITSKMVSPQNLTTGVSTIGLQGKEGQILRRTLLHSIGMCCIMGAMACIQQYLLPGMIPSAAE</sequence>
<evidence type="ECO:0000256" key="3">
    <source>
        <dbReference type="ARBA" id="ARBA00022475"/>
    </source>
</evidence>
<evidence type="ECO:0000256" key="8">
    <source>
        <dbReference type="SAM" id="Phobius"/>
    </source>
</evidence>
<evidence type="ECO:0000256" key="2">
    <source>
        <dbReference type="ARBA" id="ARBA00022448"/>
    </source>
</evidence>
<organism evidence="9 10">
    <name type="scientific">Mucor circinelloides f. circinelloides (strain 1006PhL)</name>
    <name type="common">Mucormycosis agent</name>
    <name type="synonym">Calyptromyces circinelloides</name>
    <dbReference type="NCBI Taxonomy" id="1220926"/>
    <lineage>
        <taxon>Eukaryota</taxon>
        <taxon>Fungi</taxon>
        <taxon>Fungi incertae sedis</taxon>
        <taxon>Mucoromycota</taxon>
        <taxon>Mucoromycotina</taxon>
        <taxon>Mucoromycetes</taxon>
        <taxon>Mucorales</taxon>
        <taxon>Mucorineae</taxon>
        <taxon>Mucoraceae</taxon>
        <taxon>Mucor</taxon>
    </lineage>
</organism>
<feature type="transmembrane region" description="Helical" evidence="8">
    <location>
        <begin position="130"/>
        <end position="163"/>
    </location>
</feature>
<evidence type="ECO:0000313" key="9">
    <source>
        <dbReference type="EMBL" id="EPB85943.1"/>
    </source>
</evidence>
<dbReference type="PANTHER" id="PTHR30003:SF0">
    <property type="entry name" value="GLYCOLATE PERMEASE GLCA-RELATED"/>
    <property type="match status" value="1"/>
</dbReference>
<evidence type="ECO:0000256" key="6">
    <source>
        <dbReference type="ARBA" id="ARBA00023136"/>
    </source>
</evidence>
<dbReference type="GO" id="GO:0015295">
    <property type="term" value="F:solute:proton symporter activity"/>
    <property type="evidence" value="ECO:0007669"/>
    <property type="project" value="TreeGrafter"/>
</dbReference>
<gene>
    <name evidence="9" type="ORF">HMPREF1544_07275</name>
</gene>
<name>S2JT88_MUCC1</name>
<dbReference type="OMA" id="IAYVFPF"/>
<dbReference type="PANTHER" id="PTHR30003">
    <property type="entry name" value="L-LACTATE PERMEASE"/>
    <property type="match status" value="1"/>
</dbReference>
<dbReference type="AlphaFoldDB" id="S2JT88"/>
<feature type="region of interest" description="Disordered" evidence="7">
    <location>
        <begin position="343"/>
        <end position="365"/>
    </location>
</feature>
<feature type="transmembrane region" description="Helical" evidence="8">
    <location>
        <begin position="595"/>
        <end position="615"/>
    </location>
</feature>
<keyword evidence="5 8" id="KW-1133">Transmembrane helix</keyword>
<comment type="subcellular location">
    <subcellularLocation>
        <location evidence="1">Cell membrane</location>
        <topology evidence="1">Multi-pass membrane protein</topology>
    </subcellularLocation>
</comment>
<dbReference type="GO" id="GO:0005886">
    <property type="term" value="C:plasma membrane"/>
    <property type="evidence" value="ECO:0007669"/>
    <property type="project" value="UniProtKB-SubCell"/>
</dbReference>
<keyword evidence="6 8" id="KW-0472">Membrane</keyword>
<feature type="transmembrane region" description="Helical" evidence="8">
    <location>
        <begin position="86"/>
        <end position="109"/>
    </location>
</feature>
<feature type="transmembrane region" description="Helical" evidence="8">
    <location>
        <begin position="268"/>
        <end position="285"/>
    </location>
</feature>
<feature type="transmembrane region" description="Helical" evidence="8">
    <location>
        <begin position="511"/>
        <end position="528"/>
    </location>
</feature>
<feature type="transmembrane region" description="Helical" evidence="8">
    <location>
        <begin position="183"/>
        <end position="204"/>
    </location>
</feature>
<feature type="transmembrane region" description="Helical" evidence="8">
    <location>
        <begin position="381"/>
        <end position="400"/>
    </location>
</feature>
<proteinExistence type="predicted"/>
<dbReference type="GO" id="GO:0015129">
    <property type="term" value="F:lactate transmembrane transporter activity"/>
    <property type="evidence" value="ECO:0007669"/>
    <property type="project" value="InterPro"/>
</dbReference>
<dbReference type="STRING" id="1220926.S2JT88"/>
<dbReference type="InterPro" id="IPR003804">
    <property type="entry name" value="Lactate_perm"/>
</dbReference>
<dbReference type="eggNOG" id="ENOG502RZJX">
    <property type="taxonomic scope" value="Eukaryota"/>
</dbReference>
<dbReference type="InParanoid" id="S2JT88"/>
<dbReference type="OrthoDB" id="2266445at2759"/>
<accession>S2JT88</accession>
<keyword evidence="3" id="KW-1003">Cell membrane</keyword>
<reference evidence="10" key="1">
    <citation type="submission" date="2013-05" db="EMBL/GenBank/DDBJ databases">
        <title>The Genome sequence of Mucor circinelloides f. circinelloides 1006PhL.</title>
        <authorList>
            <consortium name="The Broad Institute Genomics Platform"/>
            <person name="Cuomo C."/>
            <person name="Earl A."/>
            <person name="Findley K."/>
            <person name="Lee S.C."/>
            <person name="Walker B."/>
            <person name="Young S."/>
            <person name="Zeng Q."/>
            <person name="Gargeya S."/>
            <person name="Fitzgerald M."/>
            <person name="Haas B."/>
            <person name="Abouelleil A."/>
            <person name="Allen A.W."/>
            <person name="Alvarado L."/>
            <person name="Arachchi H.M."/>
            <person name="Berlin A.M."/>
            <person name="Chapman S.B."/>
            <person name="Gainer-Dewar J."/>
            <person name="Goldberg J."/>
            <person name="Griggs A."/>
            <person name="Gujja S."/>
            <person name="Hansen M."/>
            <person name="Howarth C."/>
            <person name="Imamovic A."/>
            <person name="Ireland A."/>
            <person name="Larimer J."/>
            <person name="McCowan C."/>
            <person name="Murphy C."/>
            <person name="Pearson M."/>
            <person name="Poon T.W."/>
            <person name="Priest M."/>
            <person name="Roberts A."/>
            <person name="Saif S."/>
            <person name="Shea T."/>
            <person name="Sisk P."/>
            <person name="Sykes S."/>
            <person name="Wortman J."/>
            <person name="Nusbaum C."/>
            <person name="Birren B."/>
        </authorList>
    </citation>
    <scope>NUCLEOTIDE SEQUENCE [LARGE SCALE GENOMIC DNA]</scope>
    <source>
        <strain evidence="10">1006PhL</strain>
    </source>
</reference>
<feature type="transmembrane region" description="Helical" evidence="8">
    <location>
        <begin position="479"/>
        <end position="499"/>
    </location>
</feature>
<keyword evidence="10" id="KW-1185">Reference proteome</keyword>